<comment type="caution">
    <text evidence="2">The sequence shown here is derived from an EMBL/GenBank/DDBJ whole genome shotgun (WGS) entry which is preliminary data.</text>
</comment>
<gene>
    <name evidence="2" type="ORF">POM88_045318</name>
</gene>
<evidence type="ECO:0000313" key="2">
    <source>
        <dbReference type="EMBL" id="KAK1360844.1"/>
    </source>
</evidence>
<evidence type="ECO:0000256" key="1">
    <source>
        <dbReference type="SAM" id="MobiDB-lite"/>
    </source>
</evidence>
<dbReference type="Proteomes" id="UP001237642">
    <property type="component" value="Unassembled WGS sequence"/>
</dbReference>
<dbReference type="EMBL" id="JAUIZM010000010">
    <property type="protein sequence ID" value="KAK1360844.1"/>
    <property type="molecule type" value="Genomic_DNA"/>
</dbReference>
<proteinExistence type="predicted"/>
<dbReference type="AlphaFoldDB" id="A0AAD8M5Y2"/>
<keyword evidence="3" id="KW-1185">Reference proteome</keyword>
<sequence length="148" mass="16534">MVDNSALLGSLVLEMTNSFMEMERLKPGSFEVLMSRMLQRLARSKEPSVKDLQDLATHVFTKGKTVAEQTSKLNAETDSRKKQQNKEANQNSNLSPLARFLLSRGTYLIYAPDDPASKALLCQSISISDQIIMVKFEHQGIADQCIVI</sequence>
<name>A0AAD8M5Y2_9APIA</name>
<evidence type="ECO:0000313" key="3">
    <source>
        <dbReference type="Proteomes" id="UP001237642"/>
    </source>
</evidence>
<feature type="region of interest" description="Disordered" evidence="1">
    <location>
        <begin position="67"/>
        <end position="92"/>
    </location>
</feature>
<reference evidence="2" key="2">
    <citation type="submission" date="2023-05" db="EMBL/GenBank/DDBJ databases">
        <authorList>
            <person name="Schelkunov M.I."/>
        </authorList>
    </citation>
    <scope>NUCLEOTIDE SEQUENCE</scope>
    <source>
        <strain evidence="2">Hsosn_3</strain>
        <tissue evidence="2">Leaf</tissue>
    </source>
</reference>
<protein>
    <submittedName>
        <fullName evidence="2">Uncharacterized protein</fullName>
    </submittedName>
</protein>
<accession>A0AAD8M5Y2</accession>
<organism evidence="2 3">
    <name type="scientific">Heracleum sosnowskyi</name>
    <dbReference type="NCBI Taxonomy" id="360622"/>
    <lineage>
        <taxon>Eukaryota</taxon>
        <taxon>Viridiplantae</taxon>
        <taxon>Streptophyta</taxon>
        <taxon>Embryophyta</taxon>
        <taxon>Tracheophyta</taxon>
        <taxon>Spermatophyta</taxon>
        <taxon>Magnoliopsida</taxon>
        <taxon>eudicotyledons</taxon>
        <taxon>Gunneridae</taxon>
        <taxon>Pentapetalae</taxon>
        <taxon>asterids</taxon>
        <taxon>campanulids</taxon>
        <taxon>Apiales</taxon>
        <taxon>Apiaceae</taxon>
        <taxon>Apioideae</taxon>
        <taxon>apioid superclade</taxon>
        <taxon>Tordylieae</taxon>
        <taxon>Tordyliinae</taxon>
        <taxon>Heracleum</taxon>
    </lineage>
</organism>
<feature type="compositionally biased region" description="Basic and acidic residues" evidence="1">
    <location>
        <begin position="75"/>
        <end position="85"/>
    </location>
</feature>
<reference evidence="2" key="1">
    <citation type="submission" date="2023-02" db="EMBL/GenBank/DDBJ databases">
        <title>Genome of toxic invasive species Heracleum sosnowskyi carries increased number of genes despite the absence of recent whole-genome duplications.</title>
        <authorList>
            <person name="Schelkunov M."/>
            <person name="Shtratnikova V."/>
            <person name="Makarenko M."/>
            <person name="Klepikova A."/>
            <person name="Omelchenko D."/>
            <person name="Novikova G."/>
            <person name="Obukhova E."/>
            <person name="Bogdanov V."/>
            <person name="Penin A."/>
            <person name="Logacheva M."/>
        </authorList>
    </citation>
    <scope>NUCLEOTIDE SEQUENCE</scope>
    <source>
        <strain evidence="2">Hsosn_3</strain>
        <tissue evidence="2">Leaf</tissue>
    </source>
</reference>